<dbReference type="InterPro" id="IPR036892">
    <property type="entry name" value="L27_dom_sf"/>
</dbReference>
<dbReference type="Proteomes" id="UP000192247">
    <property type="component" value="Unassembled WGS sequence"/>
</dbReference>
<feature type="domain" description="L27" evidence="2">
    <location>
        <begin position="233"/>
        <end position="290"/>
    </location>
</feature>
<comment type="caution">
    <text evidence="3">The sequence shown here is derived from an EMBL/GenBank/DDBJ whole genome shotgun (WGS) entry which is preliminary data.</text>
</comment>
<proteinExistence type="predicted"/>
<accession>A0A1V9X962</accession>
<organism evidence="3 4">
    <name type="scientific">Tropilaelaps mercedesae</name>
    <dbReference type="NCBI Taxonomy" id="418985"/>
    <lineage>
        <taxon>Eukaryota</taxon>
        <taxon>Metazoa</taxon>
        <taxon>Ecdysozoa</taxon>
        <taxon>Arthropoda</taxon>
        <taxon>Chelicerata</taxon>
        <taxon>Arachnida</taxon>
        <taxon>Acari</taxon>
        <taxon>Parasitiformes</taxon>
        <taxon>Mesostigmata</taxon>
        <taxon>Gamasina</taxon>
        <taxon>Dermanyssoidea</taxon>
        <taxon>Laelapidae</taxon>
        <taxon>Tropilaelaps</taxon>
    </lineage>
</organism>
<dbReference type="SUPFAM" id="SSF101288">
    <property type="entry name" value="L27 domain"/>
    <property type="match status" value="1"/>
</dbReference>
<dbReference type="STRING" id="418985.A0A1V9X962"/>
<evidence type="ECO:0000313" key="4">
    <source>
        <dbReference type="Proteomes" id="UP000192247"/>
    </source>
</evidence>
<dbReference type="OrthoDB" id="78824at2759"/>
<dbReference type="InParanoid" id="A0A1V9X962"/>
<keyword evidence="4" id="KW-1185">Reference proteome</keyword>
<dbReference type="InterPro" id="IPR004172">
    <property type="entry name" value="L27_dom"/>
</dbReference>
<dbReference type="InterPro" id="IPR015143">
    <property type="entry name" value="L27_1"/>
</dbReference>
<dbReference type="Pfam" id="PF09058">
    <property type="entry name" value="L27_1"/>
    <property type="match status" value="1"/>
</dbReference>
<gene>
    <name evidence="3" type="ORF">BIW11_11952</name>
</gene>
<evidence type="ECO:0000256" key="1">
    <source>
        <dbReference type="SAM" id="MobiDB-lite"/>
    </source>
</evidence>
<name>A0A1V9X962_9ACAR</name>
<feature type="region of interest" description="Disordered" evidence="1">
    <location>
        <begin position="1085"/>
        <end position="1105"/>
    </location>
</feature>
<feature type="region of interest" description="Disordered" evidence="1">
    <location>
        <begin position="454"/>
        <end position="486"/>
    </location>
</feature>
<evidence type="ECO:0000313" key="3">
    <source>
        <dbReference type="EMBL" id="OQR69943.1"/>
    </source>
</evidence>
<protein>
    <submittedName>
        <fullName evidence="3">Disks large 1 tumor suppressor protein-like</fullName>
    </submittedName>
</protein>
<feature type="region of interest" description="Disordered" evidence="1">
    <location>
        <begin position="114"/>
        <end position="138"/>
    </location>
</feature>
<sequence>MPPRIARGSLRIAIHSVPECVESPSPSDQQEEWGWMWAWENGTCVTLPGRKTKSAMPDGATMNERTQPGKTGTVEWSWLVRAQLLKVRMDTNPCCGHISQPSFLPVRQSDTFASSSWPGPGAKTCAREPPTVTHPLVGTSDPEDKCIVEGPLLSLAVTGRQVNLSPQLIPTEYGNIQRMRYRSRGLPATRSFYLESGGLQIEPADSEFLPRSVAAPTFDENLASTELVYRCFSIAEAHRALELLEDYHAKLSRPQDRQLRLAIERVIRIFKSKLFQALLVRVRYELVDSQGKCFSEPVFDLTGRRWGVRLSVVNRLAERHSVTLAKFLLNDASQSLLERPRRAGAVTSDSALAIRDQIAPHELKEEVFISYGCSGDRSQEINITGWSRCPFAPVSLRAGSGGEDDLCSRYADGRFSCEKRPGRTFLSFFSLALSPLRAAVKQLCDLQPRHASVRLSGPGTERSSRGPRRSGLAASKPRSWRSHRSGETVDAALENRLDHHFRRRLPPKAFHRFLHLHRASPLDFSPSASFSLYLFSFSAFVLPSLLRILLRIRATADSSAEGGRDDTKLLRAACSAMKETLQYEGRARAQQGIRPWLGSGRVPNALTLARDEQRRRARLNSYPTRPDQRDLAFFGIHRVYSRSSVLARPLDKRILDKARFRHVLDGGYLSNWRDPPNLTVSFADIQEFYETTLLDEGKSSQQKTRETLEVAHRWESTDLLYPTALIGNEFKEMFPCRESDFPSTSCSDVFDYLAPHRFVCCWSASTIGNDLRFVFVRSCVIDDNGHLFTRPFVPWASVVSELDGKPAEGELVERTLTLNVDFPPRKRYWTCLTLASECWSLRRPQACPPQLGLEHWVFRHHCRLAVSRTVVVGYCCRASRLSPAFVTQRKYASRTRIAMRACDKFGGKMLDWVSVMRGNRAYADMFMMSRARRTELTHAENQRRDDDVDDKAFGCCGFSFGGGSGAKDKPSLIEGLDQKKDYYGGACLDDIDVELGVSGVMAAAHLPKGRQKFMPRCFAPVGGINMAPLWPAEAPLNDGRGYGDGSRCHSLRQVGGPLPWMSLMGGGAEGISFGCVPPVRNRLHRPGPEGDGGVLRDGEDPSDDAELAGGVTLARRPSRLDARFGCSVVSRELASLFGDENGIWTSELMNELHVYALYFFMSSPTAYAPKWGEKACGSSPHPPPPSSCRSEGYIRGEEPSFLGGLSYRSSRRIGNRLDERSLVKTKAAIRKRRCTFSRLTFHTPPATGALAFCAETAAKLVVMSPKMTKRRSDAAPGPGNDDLAERLEYAELGQMLASAIAEFRC</sequence>
<reference evidence="3 4" key="1">
    <citation type="journal article" date="2017" name="Gigascience">
        <title>Draft genome of the honey bee ectoparasitic mite, Tropilaelaps mercedesae, is shaped by the parasitic life history.</title>
        <authorList>
            <person name="Dong X."/>
            <person name="Armstrong S.D."/>
            <person name="Xia D."/>
            <person name="Makepeace B.L."/>
            <person name="Darby A.C."/>
            <person name="Kadowaki T."/>
        </authorList>
    </citation>
    <scope>NUCLEOTIDE SEQUENCE [LARGE SCALE GENOMIC DNA]</scope>
    <source>
        <strain evidence="3">Wuxi-XJTLU</strain>
    </source>
</reference>
<dbReference type="EMBL" id="MNPL01019324">
    <property type="protein sequence ID" value="OQR69943.1"/>
    <property type="molecule type" value="Genomic_DNA"/>
</dbReference>
<dbReference type="PROSITE" id="PS51022">
    <property type="entry name" value="L27"/>
    <property type="match status" value="1"/>
</dbReference>
<dbReference type="Gene3D" id="1.10.287.470">
    <property type="entry name" value="Helix hairpin bin"/>
    <property type="match status" value="1"/>
</dbReference>
<dbReference type="GO" id="GO:0030054">
    <property type="term" value="C:cell junction"/>
    <property type="evidence" value="ECO:0007669"/>
    <property type="project" value="UniProtKB-ARBA"/>
</dbReference>
<evidence type="ECO:0000259" key="2">
    <source>
        <dbReference type="PROSITE" id="PS51022"/>
    </source>
</evidence>